<gene>
    <name evidence="1" type="ORF">PENTCL1PPCAC_1939</name>
</gene>
<protein>
    <submittedName>
        <fullName evidence="1">Uncharacterized protein</fullName>
    </submittedName>
</protein>
<evidence type="ECO:0000313" key="1">
    <source>
        <dbReference type="EMBL" id="GMS79764.1"/>
    </source>
</evidence>
<proteinExistence type="predicted"/>
<name>A0AAV5SI53_9BILA</name>
<dbReference type="EMBL" id="BTSX01000001">
    <property type="protein sequence ID" value="GMS79764.1"/>
    <property type="molecule type" value="Genomic_DNA"/>
</dbReference>
<comment type="caution">
    <text evidence="1">The sequence shown here is derived from an EMBL/GenBank/DDBJ whole genome shotgun (WGS) entry which is preliminary data.</text>
</comment>
<dbReference type="Proteomes" id="UP001432027">
    <property type="component" value="Unassembled WGS sequence"/>
</dbReference>
<organism evidence="1 2">
    <name type="scientific">Pristionchus entomophagus</name>
    <dbReference type="NCBI Taxonomy" id="358040"/>
    <lineage>
        <taxon>Eukaryota</taxon>
        <taxon>Metazoa</taxon>
        <taxon>Ecdysozoa</taxon>
        <taxon>Nematoda</taxon>
        <taxon>Chromadorea</taxon>
        <taxon>Rhabditida</taxon>
        <taxon>Rhabditina</taxon>
        <taxon>Diplogasteromorpha</taxon>
        <taxon>Diplogasteroidea</taxon>
        <taxon>Neodiplogasteridae</taxon>
        <taxon>Pristionchus</taxon>
    </lineage>
</organism>
<feature type="non-terminal residue" evidence="1">
    <location>
        <position position="1"/>
    </location>
</feature>
<dbReference type="AlphaFoldDB" id="A0AAV5SI53"/>
<evidence type="ECO:0000313" key="2">
    <source>
        <dbReference type="Proteomes" id="UP001432027"/>
    </source>
</evidence>
<keyword evidence="2" id="KW-1185">Reference proteome</keyword>
<reference evidence="1" key="1">
    <citation type="submission" date="2023-10" db="EMBL/GenBank/DDBJ databases">
        <title>Genome assembly of Pristionchus species.</title>
        <authorList>
            <person name="Yoshida K."/>
            <person name="Sommer R.J."/>
        </authorList>
    </citation>
    <scope>NUCLEOTIDE SEQUENCE</scope>
    <source>
        <strain evidence="1">RS0144</strain>
    </source>
</reference>
<sequence>PTINSSLIYYSLFSEESYSSVFDQMSGIQDDFETPTNTYNLAFFPSKLLKIPVSVKNTSLPMTIGDKSIIYFWEKFFSSC</sequence>
<accession>A0AAV5SI53</accession>